<evidence type="ECO:0000259" key="9">
    <source>
        <dbReference type="Pfam" id="PF12704"/>
    </source>
</evidence>
<dbReference type="EMBL" id="JAKNHQ010000001">
    <property type="protein sequence ID" value="MCG4609441.1"/>
    <property type="molecule type" value="Genomic_DNA"/>
</dbReference>
<accession>A0ABS9MFT1</accession>
<evidence type="ECO:0000313" key="11">
    <source>
        <dbReference type="Proteomes" id="UP001298681"/>
    </source>
</evidence>
<sequence length="389" mass="41821">MSQSFRLSLKSIASSKMRSFLTMLGIIIGVASVILLVSLMQGMTNYISDSFSDLGTDQVSVSVTNTDTRNVDVDTMYEFLEEQQDLFAAMSPTVSVGGTLKNGTESSTTASISGVGEDYLNIQALELSMGRFIQYSDILSRQKVCVIGSYVAQELFAGESALNQTLKINGEAYTVVGVLQEKADSEEGSSDDCVYLPYSVATKLSFSADISSYVFTVKNTDYMEQAKSVLEDYLYGIFMNEDLYNVTSLSEMLEMVTSMTDMMTMLLVGIAAISLLVAGIGIMNIMLVSVTERTREIGIRKSLGAKRRTILQQFVIEAGVTSSLGGIAGIVIGCILTPLTGNLIGFESTPSISAILVSFGVSAGIGIIFGYMPARRAANLNPIDALRSE</sequence>
<dbReference type="InterPro" id="IPR050250">
    <property type="entry name" value="Macrolide_Exporter_MacB"/>
</dbReference>
<comment type="similarity">
    <text evidence="6">Belongs to the ABC-4 integral membrane protein family.</text>
</comment>
<evidence type="ECO:0000259" key="8">
    <source>
        <dbReference type="Pfam" id="PF02687"/>
    </source>
</evidence>
<evidence type="ECO:0000256" key="4">
    <source>
        <dbReference type="ARBA" id="ARBA00022989"/>
    </source>
</evidence>
<feature type="domain" description="MacB-like periplasmic core" evidence="9">
    <location>
        <begin position="19"/>
        <end position="232"/>
    </location>
</feature>
<feature type="transmembrane region" description="Helical" evidence="7">
    <location>
        <begin position="311"/>
        <end position="339"/>
    </location>
</feature>
<keyword evidence="4 7" id="KW-1133">Transmembrane helix</keyword>
<dbReference type="PANTHER" id="PTHR30572:SF4">
    <property type="entry name" value="ABC TRANSPORTER PERMEASE YTRF"/>
    <property type="match status" value="1"/>
</dbReference>
<proteinExistence type="inferred from homology"/>
<dbReference type="RefSeq" id="WP_237966242.1">
    <property type="nucleotide sequence ID" value="NZ_JAKNHQ010000001.1"/>
</dbReference>
<dbReference type="Pfam" id="PF02687">
    <property type="entry name" value="FtsX"/>
    <property type="match status" value="1"/>
</dbReference>
<evidence type="ECO:0000313" key="10">
    <source>
        <dbReference type="EMBL" id="MCG4609441.1"/>
    </source>
</evidence>
<dbReference type="PANTHER" id="PTHR30572">
    <property type="entry name" value="MEMBRANE COMPONENT OF TRANSPORTER-RELATED"/>
    <property type="match status" value="1"/>
</dbReference>
<name>A0ABS9MFT1_9FIRM</name>
<protein>
    <submittedName>
        <fullName evidence="10">ABC transporter permease</fullName>
    </submittedName>
</protein>
<evidence type="ECO:0000256" key="2">
    <source>
        <dbReference type="ARBA" id="ARBA00022475"/>
    </source>
</evidence>
<gene>
    <name evidence="10" type="ORF">L0P57_00575</name>
</gene>
<comment type="subcellular location">
    <subcellularLocation>
        <location evidence="1">Cell membrane</location>
        <topology evidence="1">Multi-pass membrane protein</topology>
    </subcellularLocation>
</comment>
<dbReference type="InterPro" id="IPR025857">
    <property type="entry name" value="MacB_PCD"/>
</dbReference>
<keyword evidence="11" id="KW-1185">Reference proteome</keyword>
<feature type="transmembrane region" description="Helical" evidence="7">
    <location>
        <begin position="351"/>
        <end position="372"/>
    </location>
</feature>
<keyword evidence="5 7" id="KW-0472">Membrane</keyword>
<keyword evidence="3 7" id="KW-0812">Transmembrane</keyword>
<organism evidence="10 11">
    <name type="scientific">Anaeromassilibacillus senegalensis</name>
    <dbReference type="NCBI Taxonomy" id="1673717"/>
    <lineage>
        <taxon>Bacteria</taxon>
        <taxon>Bacillati</taxon>
        <taxon>Bacillota</taxon>
        <taxon>Clostridia</taxon>
        <taxon>Eubacteriales</taxon>
        <taxon>Acutalibacteraceae</taxon>
        <taxon>Anaeromassilibacillus</taxon>
    </lineage>
</organism>
<feature type="transmembrane region" description="Helical" evidence="7">
    <location>
        <begin position="262"/>
        <end position="290"/>
    </location>
</feature>
<keyword evidence="2" id="KW-1003">Cell membrane</keyword>
<reference evidence="10 11" key="1">
    <citation type="submission" date="2022-01" db="EMBL/GenBank/DDBJ databases">
        <title>Collection of gut derived symbiotic bacterial strains cultured from healthy donors.</title>
        <authorList>
            <person name="Lin H."/>
            <person name="Kohout C."/>
            <person name="Waligurski E."/>
            <person name="Pamer E.G."/>
        </authorList>
    </citation>
    <scope>NUCLEOTIDE SEQUENCE [LARGE SCALE GENOMIC DNA]</scope>
    <source>
        <strain evidence="10 11">DFI.7.58</strain>
    </source>
</reference>
<feature type="transmembrane region" description="Helical" evidence="7">
    <location>
        <begin position="20"/>
        <end position="40"/>
    </location>
</feature>
<evidence type="ECO:0000256" key="5">
    <source>
        <dbReference type="ARBA" id="ARBA00023136"/>
    </source>
</evidence>
<evidence type="ECO:0000256" key="1">
    <source>
        <dbReference type="ARBA" id="ARBA00004651"/>
    </source>
</evidence>
<evidence type="ECO:0000256" key="3">
    <source>
        <dbReference type="ARBA" id="ARBA00022692"/>
    </source>
</evidence>
<dbReference type="InterPro" id="IPR003838">
    <property type="entry name" value="ABC3_permease_C"/>
</dbReference>
<evidence type="ECO:0000256" key="7">
    <source>
        <dbReference type="SAM" id="Phobius"/>
    </source>
</evidence>
<feature type="domain" description="ABC3 transporter permease C-terminal" evidence="8">
    <location>
        <begin position="270"/>
        <end position="382"/>
    </location>
</feature>
<comment type="caution">
    <text evidence="10">The sequence shown here is derived from an EMBL/GenBank/DDBJ whole genome shotgun (WGS) entry which is preliminary data.</text>
</comment>
<evidence type="ECO:0000256" key="6">
    <source>
        <dbReference type="ARBA" id="ARBA00038076"/>
    </source>
</evidence>
<dbReference type="Pfam" id="PF12704">
    <property type="entry name" value="MacB_PCD"/>
    <property type="match status" value="1"/>
</dbReference>
<dbReference type="Proteomes" id="UP001298681">
    <property type="component" value="Unassembled WGS sequence"/>
</dbReference>